<dbReference type="InterPro" id="IPR006058">
    <property type="entry name" value="2Fe2S_fd_BS"/>
</dbReference>
<accession>A0A382V5R1</accession>
<sequence length="98" mass="10690">MASVHFKTDSLTHKIEDGSALIDICDEIDVSLSFGCTEGTCGVCELTVVDGNKNLSKITDEEKEYLLPEDLEAGMRLGCQLKIRKGNVTIAWKKNKAG</sequence>
<dbReference type="EMBL" id="UINC01149388">
    <property type="protein sequence ID" value="SVD41832.1"/>
    <property type="molecule type" value="Genomic_DNA"/>
</dbReference>
<dbReference type="CDD" id="cd00207">
    <property type="entry name" value="fer2"/>
    <property type="match status" value="1"/>
</dbReference>
<dbReference type="GO" id="GO:0051537">
    <property type="term" value="F:2 iron, 2 sulfur cluster binding"/>
    <property type="evidence" value="ECO:0007669"/>
    <property type="project" value="InterPro"/>
</dbReference>
<name>A0A382V5R1_9ZZZZ</name>
<dbReference type="InterPro" id="IPR012675">
    <property type="entry name" value="Beta-grasp_dom_sf"/>
</dbReference>
<evidence type="ECO:0000259" key="1">
    <source>
        <dbReference type="PROSITE" id="PS51085"/>
    </source>
</evidence>
<gene>
    <name evidence="2" type="ORF">METZ01_LOCUS394686</name>
</gene>
<dbReference type="Pfam" id="PF00111">
    <property type="entry name" value="Fer2"/>
    <property type="match status" value="1"/>
</dbReference>
<dbReference type="PROSITE" id="PS00197">
    <property type="entry name" value="2FE2S_FER_1"/>
    <property type="match status" value="1"/>
</dbReference>
<dbReference type="Gene3D" id="3.10.20.30">
    <property type="match status" value="1"/>
</dbReference>
<dbReference type="InterPro" id="IPR036010">
    <property type="entry name" value="2Fe-2S_ferredoxin-like_sf"/>
</dbReference>
<dbReference type="AlphaFoldDB" id="A0A382V5R1"/>
<dbReference type="SUPFAM" id="SSF54292">
    <property type="entry name" value="2Fe-2S ferredoxin-like"/>
    <property type="match status" value="1"/>
</dbReference>
<evidence type="ECO:0000313" key="2">
    <source>
        <dbReference type="EMBL" id="SVD41832.1"/>
    </source>
</evidence>
<reference evidence="2" key="1">
    <citation type="submission" date="2018-05" db="EMBL/GenBank/DDBJ databases">
        <authorList>
            <person name="Lanie J.A."/>
            <person name="Ng W.-L."/>
            <person name="Kazmierczak K.M."/>
            <person name="Andrzejewski T.M."/>
            <person name="Davidsen T.M."/>
            <person name="Wayne K.J."/>
            <person name="Tettelin H."/>
            <person name="Glass J.I."/>
            <person name="Rusch D."/>
            <person name="Podicherti R."/>
            <person name="Tsui H.-C.T."/>
            <person name="Winkler M.E."/>
        </authorList>
    </citation>
    <scope>NUCLEOTIDE SEQUENCE</scope>
</reference>
<dbReference type="PROSITE" id="PS51085">
    <property type="entry name" value="2FE2S_FER_2"/>
    <property type="match status" value="1"/>
</dbReference>
<proteinExistence type="predicted"/>
<feature type="domain" description="2Fe-2S ferredoxin-type" evidence="1">
    <location>
        <begin position="2"/>
        <end position="96"/>
    </location>
</feature>
<dbReference type="InterPro" id="IPR001041">
    <property type="entry name" value="2Fe-2S_ferredoxin-type"/>
</dbReference>
<organism evidence="2">
    <name type="scientific">marine metagenome</name>
    <dbReference type="NCBI Taxonomy" id="408172"/>
    <lineage>
        <taxon>unclassified sequences</taxon>
        <taxon>metagenomes</taxon>
        <taxon>ecological metagenomes</taxon>
    </lineage>
</organism>
<protein>
    <recommendedName>
        <fullName evidence="1">2Fe-2S ferredoxin-type domain-containing protein</fullName>
    </recommendedName>
</protein>